<sequence>MNSDEINDRKLQVNIAPEMQIYRVLQHLSYGVETALAELIDNSVQSYIEGRKLPNGGGLDERLLVEIDINENTITLTDNARGINREDIQRAVKPGFDSDHSADSLSVYGIGMKSAAMWFSEDWSIKTSVPGEPYSLDFNFNLQRLLENHSNTEIVRIEDENINKHYTVITLRNVKRTESKDYYEEIVFPFLLETFVKFKGFLDIKIHFNKLLLKPNSSKLRLDIPEPHIYPVVNSNGIITGKIPVEWRIDFNFIFKGKLVRGFILLMETGGYGQPGIRLLRNNRVIEGTSVYPNVPDNLLGTKNKYAAQRIYGELELNDFPVDFMKTRFNDNMKDLFGEISKRLPEYHYNILKQATGLRKGEINKPENKSLVEYMLATMATVRADSLEVGIEGTSSDASYSPRVESNPATVEGKKGGSTSGTGSQGTSYGPEPIPVNPPAAPVSGGEDGNNDKYKPLPENTISQSDALFDAFSRFPGDKLPQLYTSLCTISLKKHAVMCYVGAWALLESWSSALGKNDNTDFVAYLNPKVGSFERDRGKKNDLQQVIKDIHSKGNCNKHSGLLGNTNALDLKTYFIILEPFLIHETKKFFSEIS</sequence>
<evidence type="ECO:0000256" key="1">
    <source>
        <dbReference type="SAM" id="MobiDB-lite"/>
    </source>
</evidence>
<accession>A0AB34VKD1</accession>
<dbReference type="SUPFAM" id="SSF55874">
    <property type="entry name" value="ATPase domain of HSP90 chaperone/DNA topoisomerase II/histidine kinase"/>
    <property type="match status" value="1"/>
</dbReference>
<dbReference type="EMBL" id="LDSI01000002">
    <property type="protein sequence ID" value="KTT00980.1"/>
    <property type="molecule type" value="Genomic_DNA"/>
</dbReference>
<comment type="caution">
    <text evidence="2">The sequence shown here is derived from an EMBL/GenBank/DDBJ whole genome shotgun (WGS) entry which is preliminary data.</text>
</comment>
<feature type="region of interest" description="Disordered" evidence="1">
    <location>
        <begin position="393"/>
        <end position="455"/>
    </location>
</feature>
<name>A0AB34VKD1_9GAMM</name>
<dbReference type="Pfam" id="PF13589">
    <property type="entry name" value="HATPase_c_3"/>
    <property type="match status" value="1"/>
</dbReference>
<feature type="compositionally biased region" description="Pro residues" evidence="1">
    <location>
        <begin position="432"/>
        <end position="441"/>
    </location>
</feature>
<evidence type="ECO:0000313" key="3">
    <source>
        <dbReference type="Proteomes" id="UP000072520"/>
    </source>
</evidence>
<reference evidence="2 3" key="1">
    <citation type="journal article" date="2016" name="Front. Microbiol.">
        <title>Genomic Resource of Rice Seed Associated Bacteria.</title>
        <authorList>
            <person name="Midha S."/>
            <person name="Bansal K."/>
            <person name="Sharma S."/>
            <person name="Kumar N."/>
            <person name="Patil P.P."/>
            <person name="Chaudhry V."/>
            <person name="Patil P.B."/>
        </authorList>
    </citation>
    <scope>NUCLEOTIDE SEQUENCE [LARGE SCALE GENOMIC DNA]</scope>
    <source>
        <strain evidence="2 3">RSA13</strain>
    </source>
</reference>
<dbReference type="InterPro" id="IPR036890">
    <property type="entry name" value="HATPase_C_sf"/>
</dbReference>
<organism evidence="2 3">
    <name type="scientific">Pantoea stewartii</name>
    <dbReference type="NCBI Taxonomy" id="66269"/>
    <lineage>
        <taxon>Bacteria</taxon>
        <taxon>Pseudomonadati</taxon>
        <taxon>Pseudomonadota</taxon>
        <taxon>Gammaproteobacteria</taxon>
        <taxon>Enterobacterales</taxon>
        <taxon>Erwiniaceae</taxon>
        <taxon>Pantoea</taxon>
    </lineage>
</organism>
<evidence type="ECO:0000313" key="2">
    <source>
        <dbReference type="EMBL" id="KTT00980.1"/>
    </source>
</evidence>
<evidence type="ECO:0008006" key="4">
    <source>
        <dbReference type="Google" id="ProtNLM"/>
    </source>
</evidence>
<proteinExistence type="predicted"/>
<protein>
    <recommendedName>
        <fullName evidence="4">ATP-binding protein</fullName>
    </recommendedName>
</protein>
<dbReference type="Proteomes" id="UP000072520">
    <property type="component" value="Unassembled WGS sequence"/>
</dbReference>
<dbReference type="RefSeq" id="WP_058708036.1">
    <property type="nucleotide sequence ID" value="NZ_LDSI01000002.1"/>
</dbReference>
<gene>
    <name evidence="2" type="ORF">RSA13_00730</name>
</gene>
<dbReference type="AlphaFoldDB" id="A0AB34VKD1"/>
<dbReference type="Gene3D" id="3.30.565.10">
    <property type="entry name" value="Histidine kinase-like ATPase, C-terminal domain"/>
    <property type="match status" value="1"/>
</dbReference>